<reference evidence="7" key="1">
    <citation type="submission" date="2021-01" db="EMBL/GenBank/DDBJ databases">
        <authorList>
            <person name="Corre E."/>
            <person name="Pelletier E."/>
            <person name="Niang G."/>
            <person name="Scheremetjew M."/>
            <person name="Finn R."/>
            <person name="Kale V."/>
            <person name="Holt S."/>
            <person name="Cochrane G."/>
            <person name="Meng A."/>
            <person name="Brown T."/>
            <person name="Cohen L."/>
        </authorList>
    </citation>
    <scope>NUCLEOTIDE SEQUENCE</scope>
    <source>
        <strain evidence="7">CT5</strain>
    </source>
</reference>
<evidence type="ECO:0000256" key="1">
    <source>
        <dbReference type="ARBA" id="ARBA00022527"/>
    </source>
</evidence>
<dbReference type="Gene3D" id="1.10.510.10">
    <property type="entry name" value="Transferase(Phosphotransferase) domain 1"/>
    <property type="match status" value="1"/>
</dbReference>
<evidence type="ECO:0000313" key="7">
    <source>
        <dbReference type="EMBL" id="CAE0389916.1"/>
    </source>
</evidence>
<name>A0A7S3KQ12_EUPCR</name>
<organism evidence="7">
    <name type="scientific">Euplotes crassus</name>
    <dbReference type="NCBI Taxonomy" id="5936"/>
    <lineage>
        <taxon>Eukaryota</taxon>
        <taxon>Sar</taxon>
        <taxon>Alveolata</taxon>
        <taxon>Ciliophora</taxon>
        <taxon>Intramacronucleata</taxon>
        <taxon>Spirotrichea</taxon>
        <taxon>Hypotrichia</taxon>
        <taxon>Euplotida</taxon>
        <taxon>Euplotidae</taxon>
        <taxon>Moneuplotes</taxon>
    </lineage>
</organism>
<keyword evidence="4" id="KW-0418">Kinase</keyword>
<dbReference type="EMBL" id="HBIK01031799">
    <property type="protein sequence ID" value="CAE0389916.1"/>
    <property type="molecule type" value="Transcribed_RNA"/>
</dbReference>
<dbReference type="SUPFAM" id="SSF56112">
    <property type="entry name" value="Protein kinase-like (PK-like)"/>
    <property type="match status" value="1"/>
</dbReference>
<keyword evidence="5" id="KW-0067">ATP-binding</keyword>
<dbReference type="GO" id="GO:0004674">
    <property type="term" value="F:protein serine/threonine kinase activity"/>
    <property type="evidence" value="ECO:0007669"/>
    <property type="project" value="UniProtKB-KW"/>
</dbReference>
<dbReference type="Pfam" id="PF00069">
    <property type="entry name" value="Pkinase"/>
    <property type="match status" value="1"/>
</dbReference>
<dbReference type="AlphaFoldDB" id="A0A7S3KQ12"/>
<feature type="domain" description="Protein kinase" evidence="6">
    <location>
        <begin position="1"/>
        <end position="103"/>
    </location>
</feature>
<keyword evidence="1" id="KW-0723">Serine/threonine-protein kinase</keyword>
<dbReference type="GO" id="GO:0005634">
    <property type="term" value="C:nucleus"/>
    <property type="evidence" value="ECO:0007669"/>
    <property type="project" value="TreeGrafter"/>
</dbReference>
<protein>
    <recommendedName>
        <fullName evidence="6">Protein kinase domain-containing protein</fullName>
    </recommendedName>
</protein>
<keyword evidence="3" id="KW-0547">Nucleotide-binding</keyword>
<evidence type="ECO:0000256" key="3">
    <source>
        <dbReference type="ARBA" id="ARBA00022741"/>
    </source>
</evidence>
<evidence type="ECO:0000256" key="4">
    <source>
        <dbReference type="ARBA" id="ARBA00022777"/>
    </source>
</evidence>
<gene>
    <name evidence="7" type="ORF">ECRA1380_LOCUS14892</name>
</gene>
<dbReference type="PROSITE" id="PS50011">
    <property type="entry name" value="PROTEIN_KINASE_DOM"/>
    <property type="match status" value="1"/>
</dbReference>
<dbReference type="InterPro" id="IPR011009">
    <property type="entry name" value="Kinase-like_dom_sf"/>
</dbReference>
<evidence type="ECO:0000256" key="2">
    <source>
        <dbReference type="ARBA" id="ARBA00022679"/>
    </source>
</evidence>
<evidence type="ECO:0000259" key="6">
    <source>
        <dbReference type="PROSITE" id="PS50011"/>
    </source>
</evidence>
<accession>A0A7S3KQ12</accession>
<dbReference type="PANTHER" id="PTHR24345">
    <property type="entry name" value="SERINE/THREONINE-PROTEIN KINASE PLK"/>
    <property type="match status" value="1"/>
</dbReference>
<keyword evidence="2" id="KW-0808">Transferase</keyword>
<dbReference type="InterPro" id="IPR000719">
    <property type="entry name" value="Prot_kinase_dom"/>
</dbReference>
<dbReference type="GO" id="GO:0005524">
    <property type="term" value="F:ATP binding"/>
    <property type="evidence" value="ECO:0007669"/>
    <property type="project" value="UniProtKB-KW"/>
</dbReference>
<proteinExistence type="predicted"/>
<evidence type="ECO:0000256" key="5">
    <source>
        <dbReference type="ARBA" id="ARBA00022840"/>
    </source>
</evidence>
<dbReference type="PANTHER" id="PTHR24345:SF0">
    <property type="entry name" value="CELL CYCLE SERINE_THREONINE-PROTEIN KINASE CDC5_MSD2"/>
    <property type="match status" value="1"/>
</dbReference>
<sequence length="143" mass="16087">MAPEVASLKPKQKFNGKAADIYSLGVTIYLLLTGEFPNLQEIENTSITTGSDSSDIEMKDESQKPLEKFSKLSEPMKYLLQKMLHSDPSERPTITEILSYPDLCRPVDSLLISDAFSEMTYRKKYILSYCKTSGEGSSRHIIP</sequence>